<sequence length="88" mass="9884">LNDGQFTVIQLVGMLRGIAAGMKYLSDMNYVHRDLAARNILVNSNLVCKVSDFGLSRFLEDDPSDPTYTSTLVSLHVCTCPFWCCRCY</sequence>
<dbReference type="InterPro" id="IPR008266">
    <property type="entry name" value="Tyr_kinase_AS"/>
</dbReference>
<keyword evidence="8" id="KW-0472">Membrane</keyword>
<reference evidence="13" key="2">
    <citation type="submission" date="2004-02" db="EMBL/GenBank/DDBJ databases">
        <authorList>
            <consortium name="Genoscope"/>
            <consortium name="Whitehead Institute Centre for Genome Research"/>
        </authorList>
    </citation>
    <scope>NUCLEOTIDE SEQUENCE</scope>
</reference>
<reference evidence="13" key="1">
    <citation type="journal article" date="2004" name="Nature">
        <title>Genome duplication in the teleost fish Tetraodon nigroviridis reveals the early vertebrate proto-karyotype.</title>
        <authorList>
            <person name="Jaillon O."/>
            <person name="Aury J.-M."/>
            <person name="Brunet F."/>
            <person name="Petit J.-L."/>
            <person name="Stange-Thomann N."/>
            <person name="Mauceli E."/>
            <person name="Bouneau L."/>
            <person name="Fischer C."/>
            <person name="Ozouf-Costaz C."/>
            <person name="Bernot A."/>
            <person name="Nicaud S."/>
            <person name="Jaffe D."/>
            <person name="Fisher S."/>
            <person name="Lutfalla G."/>
            <person name="Dossat C."/>
            <person name="Segurens B."/>
            <person name="Dasilva C."/>
            <person name="Salanoubat M."/>
            <person name="Levy M."/>
            <person name="Boudet N."/>
            <person name="Castellano S."/>
            <person name="Anthouard V."/>
            <person name="Jubin C."/>
            <person name="Castelli V."/>
            <person name="Katinka M."/>
            <person name="Vacherie B."/>
            <person name="Biemont C."/>
            <person name="Skalli Z."/>
            <person name="Cattolico L."/>
            <person name="Poulain J."/>
            <person name="De Berardinis V."/>
            <person name="Cruaud C."/>
            <person name="Duprat S."/>
            <person name="Brottier P."/>
            <person name="Coutanceau J.-P."/>
            <person name="Gouzy J."/>
            <person name="Parra G."/>
            <person name="Lardier G."/>
            <person name="Chapple C."/>
            <person name="McKernan K.J."/>
            <person name="McEwan P."/>
            <person name="Bosak S."/>
            <person name="Kellis M."/>
            <person name="Volff J.-N."/>
            <person name="Guigo R."/>
            <person name="Zody M.C."/>
            <person name="Mesirov J."/>
            <person name="Lindblad-Toh K."/>
            <person name="Birren B."/>
            <person name="Nusbaum C."/>
            <person name="Kahn D."/>
            <person name="Robinson-Rechavi M."/>
            <person name="Laudet V."/>
            <person name="Schachter V."/>
            <person name="Quetier F."/>
            <person name="Saurin W."/>
            <person name="Scarpelli C."/>
            <person name="Wincker P."/>
            <person name="Lander E.S."/>
            <person name="Weissenbach J."/>
            <person name="Roest Crollius H."/>
        </authorList>
    </citation>
    <scope>NUCLEOTIDE SEQUENCE [LARGE SCALE GENOMIC DNA]</scope>
</reference>
<proteinExistence type="predicted"/>
<evidence type="ECO:0000313" key="13">
    <source>
        <dbReference type="EMBL" id="CAG13386.1"/>
    </source>
</evidence>
<dbReference type="SUPFAM" id="SSF56112">
    <property type="entry name" value="Protein kinase-like (PK-like)"/>
    <property type="match status" value="1"/>
</dbReference>
<comment type="subcellular location">
    <subcellularLocation>
        <location evidence="1">Cell membrane</location>
        <topology evidence="1">Single-pass type I membrane protein</topology>
    </subcellularLocation>
</comment>
<evidence type="ECO:0000256" key="3">
    <source>
        <dbReference type="ARBA" id="ARBA00022475"/>
    </source>
</evidence>
<evidence type="ECO:0000259" key="12">
    <source>
        <dbReference type="PROSITE" id="PS50011"/>
    </source>
</evidence>
<accession>Q4RDZ6</accession>
<keyword evidence="5" id="KW-0547">Nucleotide-binding</keyword>
<dbReference type="KEGG" id="tng:GSTEN00037175G001"/>
<keyword evidence="2" id="KW-0217">Developmental protein</keyword>
<dbReference type="EMBL" id="CAAE01015263">
    <property type="protein sequence ID" value="CAG13386.1"/>
    <property type="molecule type" value="Genomic_DNA"/>
</dbReference>
<gene>
    <name evidence="13" type="ORF">GSTENG00037175001</name>
</gene>
<dbReference type="InterPro" id="IPR011009">
    <property type="entry name" value="Kinase-like_dom_sf"/>
</dbReference>
<dbReference type="Gene3D" id="1.10.510.10">
    <property type="entry name" value="Transferase(Phosphotransferase) domain 1"/>
    <property type="match status" value="1"/>
</dbReference>
<evidence type="ECO:0000256" key="10">
    <source>
        <dbReference type="ARBA" id="ARBA00038546"/>
    </source>
</evidence>
<evidence type="ECO:0000256" key="4">
    <source>
        <dbReference type="ARBA" id="ARBA00022553"/>
    </source>
</evidence>
<dbReference type="PROSITE" id="PS00109">
    <property type="entry name" value="PROTEIN_KINASE_TYR"/>
    <property type="match status" value="1"/>
</dbReference>
<feature type="non-terminal residue" evidence="13">
    <location>
        <position position="1"/>
    </location>
</feature>
<evidence type="ECO:0000256" key="5">
    <source>
        <dbReference type="ARBA" id="ARBA00022741"/>
    </source>
</evidence>
<comment type="subunit">
    <text evidence="10">Heterotetramer upon binding of the ligand. The heterotetramer is composed of an ephrin dimer and a receptor dimer. Oligomerization is probably required to induce biological responses.</text>
</comment>
<dbReference type="PROSITE" id="PS50011">
    <property type="entry name" value="PROTEIN_KINASE_DOM"/>
    <property type="match status" value="1"/>
</dbReference>
<dbReference type="OrthoDB" id="4062651at2759"/>
<evidence type="ECO:0000256" key="7">
    <source>
        <dbReference type="ARBA" id="ARBA00022902"/>
    </source>
</evidence>
<dbReference type="PANTHER" id="PTHR46877">
    <property type="entry name" value="EPH RECEPTOR A5"/>
    <property type="match status" value="1"/>
</dbReference>
<dbReference type="GO" id="GO:0007411">
    <property type="term" value="P:axon guidance"/>
    <property type="evidence" value="ECO:0007669"/>
    <property type="project" value="TreeGrafter"/>
</dbReference>
<evidence type="ECO:0000256" key="6">
    <source>
        <dbReference type="ARBA" id="ARBA00022840"/>
    </source>
</evidence>
<keyword evidence="9" id="KW-0675">Receptor</keyword>
<dbReference type="PANTHER" id="PTHR46877:SF6">
    <property type="entry name" value="EPHRIN TYPE-B RECEPTOR 3"/>
    <property type="match status" value="1"/>
</dbReference>
<evidence type="ECO:0000256" key="8">
    <source>
        <dbReference type="ARBA" id="ARBA00023136"/>
    </source>
</evidence>
<keyword evidence="6" id="KW-0067">ATP-binding</keyword>
<dbReference type="Pfam" id="PF07714">
    <property type="entry name" value="PK_Tyr_Ser-Thr"/>
    <property type="match status" value="1"/>
</dbReference>
<feature type="domain" description="Protein kinase" evidence="12">
    <location>
        <begin position="1"/>
        <end position="88"/>
    </location>
</feature>
<keyword evidence="4" id="KW-0597">Phosphoprotein</keyword>
<name>Q4RDZ6_TETNG</name>
<dbReference type="GO" id="GO:0030425">
    <property type="term" value="C:dendrite"/>
    <property type="evidence" value="ECO:0007669"/>
    <property type="project" value="TreeGrafter"/>
</dbReference>
<dbReference type="InterPro" id="IPR001245">
    <property type="entry name" value="Ser-Thr/Tyr_kinase_cat_dom"/>
</dbReference>
<keyword evidence="3" id="KW-1003">Cell membrane</keyword>
<evidence type="ECO:0000256" key="9">
    <source>
        <dbReference type="ARBA" id="ARBA00023170"/>
    </source>
</evidence>
<dbReference type="AlphaFoldDB" id="Q4RDZ6"/>
<dbReference type="InterPro" id="IPR000719">
    <property type="entry name" value="Prot_kinase_dom"/>
</dbReference>
<dbReference type="InterPro" id="IPR050449">
    <property type="entry name" value="Ephrin_rcpt_TKs"/>
</dbReference>
<evidence type="ECO:0000256" key="11">
    <source>
        <dbReference type="ARBA" id="ARBA00040789"/>
    </source>
</evidence>
<dbReference type="GO" id="GO:0005005">
    <property type="term" value="F:transmembrane-ephrin receptor activity"/>
    <property type="evidence" value="ECO:0007669"/>
    <property type="project" value="TreeGrafter"/>
</dbReference>
<evidence type="ECO:0000256" key="1">
    <source>
        <dbReference type="ARBA" id="ARBA00004251"/>
    </source>
</evidence>
<dbReference type="GO" id="GO:0005886">
    <property type="term" value="C:plasma membrane"/>
    <property type="evidence" value="ECO:0007669"/>
    <property type="project" value="UniProtKB-SubCell"/>
</dbReference>
<dbReference type="GO" id="GO:0005524">
    <property type="term" value="F:ATP binding"/>
    <property type="evidence" value="ECO:0007669"/>
    <property type="project" value="UniProtKB-KW"/>
</dbReference>
<evidence type="ECO:0000256" key="2">
    <source>
        <dbReference type="ARBA" id="ARBA00022473"/>
    </source>
</evidence>
<organism evidence="13">
    <name type="scientific">Tetraodon nigroviridis</name>
    <name type="common">Spotted green pufferfish</name>
    <name type="synonym">Chelonodon nigroviridis</name>
    <dbReference type="NCBI Taxonomy" id="99883"/>
    <lineage>
        <taxon>Eukaryota</taxon>
        <taxon>Metazoa</taxon>
        <taxon>Chordata</taxon>
        <taxon>Craniata</taxon>
        <taxon>Vertebrata</taxon>
        <taxon>Euteleostomi</taxon>
        <taxon>Actinopterygii</taxon>
        <taxon>Neopterygii</taxon>
        <taxon>Teleostei</taxon>
        <taxon>Neoteleostei</taxon>
        <taxon>Acanthomorphata</taxon>
        <taxon>Eupercaria</taxon>
        <taxon>Tetraodontiformes</taxon>
        <taxon>Tetradontoidea</taxon>
        <taxon>Tetraodontidae</taxon>
        <taxon>Tetraodon</taxon>
    </lineage>
</organism>
<protein>
    <recommendedName>
        <fullName evidence="11">Ephrin type-B receptor 3</fullName>
    </recommendedName>
</protein>
<keyword evidence="7" id="KW-0524">Neurogenesis</keyword>
<comment type="caution">
    <text evidence="13">The sequence shown here is derived from an EMBL/GenBank/DDBJ whole genome shotgun (WGS) entry which is preliminary data.</text>
</comment>